<keyword evidence="2" id="KW-0378">Hydrolase</keyword>
<gene>
    <name evidence="2" type="ORF">I4J89_41790</name>
</gene>
<sequence>MTRYVAIGDSFTEGLGDTQPDGTERGWADLVAAGIAAGEGEAIQYANLAIRGRLLEPIVTEQLDAALSLSPQPTLLSLNGGGNDMLRPGGDLARLVELTERAVRRCNEAGVRVLLLSGADPSGHLPLGSRMRPKGAALTEAVRGFADQYDVVFVDMFNDKEIQRRHYWSADRLHLNSAGHRRVASMVLDALGYPTEAHVIDPGPSASRSLLAEARYYREHVLPWIQRRLAGRSSGDDRTGKYLDWVSISSPAVPERS</sequence>
<proteinExistence type="predicted"/>
<dbReference type="InterPro" id="IPR013830">
    <property type="entry name" value="SGNH_hydro"/>
</dbReference>
<name>A0A931CKM7_9ACTN</name>
<dbReference type="CDD" id="cd01832">
    <property type="entry name" value="SGNH_hydrolase_like_1"/>
    <property type="match status" value="1"/>
</dbReference>
<dbReference type="Gene3D" id="3.40.50.1110">
    <property type="entry name" value="SGNH hydrolase"/>
    <property type="match status" value="1"/>
</dbReference>
<keyword evidence="3" id="KW-1185">Reference proteome</keyword>
<dbReference type="PANTHER" id="PTHR43784:SF2">
    <property type="entry name" value="GDSL-LIKE LIPASE_ACYLHYDROLASE, PUTATIVE (AFU_ORTHOLOGUE AFUA_2G00820)-RELATED"/>
    <property type="match status" value="1"/>
</dbReference>
<dbReference type="GO" id="GO:0016787">
    <property type="term" value="F:hydrolase activity"/>
    <property type="evidence" value="ECO:0007669"/>
    <property type="project" value="UniProtKB-KW"/>
</dbReference>
<dbReference type="AlphaFoldDB" id="A0A931CKM7"/>
<dbReference type="SUPFAM" id="SSF52266">
    <property type="entry name" value="SGNH hydrolase"/>
    <property type="match status" value="1"/>
</dbReference>
<accession>A0A931CKM7</accession>
<dbReference type="Pfam" id="PF13472">
    <property type="entry name" value="Lipase_GDSL_2"/>
    <property type="match status" value="1"/>
</dbReference>
<evidence type="ECO:0000313" key="2">
    <source>
        <dbReference type="EMBL" id="MBG0567993.1"/>
    </source>
</evidence>
<comment type="caution">
    <text evidence="2">The sequence shown here is derived from an EMBL/GenBank/DDBJ whole genome shotgun (WGS) entry which is preliminary data.</text>
</comment>
<dbReference type="EMBL" id="JADQTO010000032">
    <property type="protein sequence ID" value="MBG0567993.1"/>
    <property type="molecule type" value="Genomic_DNA"/>
</dbReference>
<dbReference type="RefSeq" id="WP_196419757.1">
    <property type="nucleotide sequence ID" value="NZ_JADQTO010000032.1"/>
</dbReference>
<protein>
    <submittedName>
        <fullName evidence="2">SGNH/GDSL hydrolase family protein</fullName>
    </submittedName>
</protein>
<evidence type="ECO:0000259" key="1">
    <source>
        <dbReference type="Pfam" id="PF13472"/>
    </source>
</evidence>
<dbReference type="InterPro" id="IPR036514">
    <property type="entry name" value="SGNH_hydro_sf"/>
</dbReference>
<evidence type="ECO:0000313" key="3">
    <source>
        <dbReference type="Proteomes" id="UP000598146"/>
    </source>
</evidence>
<dbReference type="Proteomes" id="UP000598146">
    <property type="component" value="Unassembled WGS sequence"/>
</dbReference>
<dbReference type="PANTHER" id="PTHR43784">
    <property type="entry name" value="GDSL-LIKE LIPASE/ACYLHYDROLASE, PUTATIVE (AFU_ORTHOLOGUE AFUA_2G00820)-RELATED"/>
    <property type="match status" value="1"/>
</dbReference>
<organism evidence="2 3">
    <name type="scientific">Actinoplanes aureus</name>
    <dbReference type="NCBI Taxonomy" id="2792083"/>
    <lineage>
        <taxon>Bacteria</taxon>
        <taxon>Bacillati</taxon>
        <taxon>Actinomycetota</taxon>
        <taxon>Actinomycetes</taxon>
        <taxon>Micromonosporales</taxon>
        <taxon>Micromonosporaceae</taxon>
        <taxon>Actinoplanes</taxon>
    </lineage>
</organism>
<feature type="domain" description="SGNH hydrolase-type esterase" evidence="1">
    <location>
        <begin position="6"/>
        <end position="182"/>
    </location>
</feature>
<dbReference type="InterPro" id="IPR053140">
    <property type="entry name" value="GDSL_Rv0518-like"/>
</dbReference>
<reference evidence="2" key="1">
    <citation type="submission" date="2020-11" db="EMBL/GenBank/DDBJ databases">
        <title>Isolation and identification of active actinomycetes.</title>
        <authorList>
            <person name="Sun X."/>
        </authorList>
    </citation>
    <scope>NUCLEOTIDE SEQUENCE</scope>
    <source>
        <strain evidence="2">NEAU-A11</strain>
    </source>
</reference>